<reference evidence="3 4" key="1">
    <citation type="submission" date="2019-10" db="EMBL/GenBank/DDBJ databases">
        <title>Gluconobacter aidae sp. nov., a novel species of acetic acid bacteria isolated in Thailand.</title>
        <authorList>
            <person name="Yukphan P."/>
            <person name="Charoenyingcharoen P."/>
            <person name="Malimas S."/>
            <person name="Muramatsu Y."/>
            <person name="Nakagawa Y."/>
            <person name="Tanasupawat S."/>
            <person name="Yamada Y."/>
        </authorList>
    </citation>
    <scope>NUCLEOTIDE SEQUENCE [LARGE SCALE GENOMIC DNA]</scope>
    <source>
        <strain evidence="3 4">AC10</strain>
    </source>
</reference>
<dbReference type="SUPFAM" id="SSF47090">
    <property type="entry name" value="PGBD-like"/>
    <property type="match status" value="1"/>
</dbReference>
<dbReference type="InterPro" id="IPR036365">
    <property type="entry name" value="PGBD-like_sf"/>
</dbReference>
<evidence type="ECO:0000313" key="3">
    <source>
        <dbReference type="EMBL" id="MQS00181.1"/>
    </source>
</evidence>
<dbReference type="AlphaFoldDB" id="A0A7X1VQV0"/>
<feature type="domain" description="Peptidoglycan binding-like" evidence="2">
    <location>
        <begin position="140"/>
        <end position="185"/>
    </location>
</feature>
<protein>
    <submittedName>
        <fullName evidence="3">Superinfection immunity protein</fullName>
    </submittedName>
</protein>
<dbReference type="RefSeq" id="WP_153431923.1">
    <property type="nucleotide sequence ID" value="NZ_WIPH01000068.1"/>
</dbReference>
<keyword evidence="1" id="KW-0472">Membrane</keyword>
<dbReference type="EMBL" id="WIPH01000068">
    <property type="protein sequence ID" value="MQS00181.1"/>
    <property type="molecule type" value="Genomic_DNA"/>
</dbReference>
<dbReference type="InterPro" id="IPR002477">
    <property type="entry name" value="Peptidoglycan-bd-like"/>
</dbReference>
<dbReference type="InterPro" id="IPR016410">
    <property type="entry name" value="Phage_imm"/>
</dbReference>
<evidence type="ECO:0000259" key="2">
    <source>
        <dbReference type="Pfam" id="PF01471"/>
    </source>
</evidence>
<gene>
    <name evidence="3" type="ORF">GFJ39_13555</name>
</gene>
<dbReference type="Pfam" id="PF01471">
    <property type="entry name" value="PG_binding_1"/>
    <property type="match status" value="1"/>
</dbReference>
<sequence length="333" mass="36409">MFRELFLCAGMVAWTVGGAAAQSYSPDFDCSRANPADSIAVMLCQNSDAAKAELEFDQAYYALRQIVGKDGWKSLKKEAIADDEILKECIAPPDPSSPEVAPVADSACYIRNMNVLTEKYRGRLTGDASEEAVRPILTHRILQQKLIDLGYLPAGSIADGVYGESTRAAIETWQRVAKRPSADGFLSDDDATVLLNQTPQNATGEEPVRPAISKDIAASQAPKIPLPINTDQAPSKETINPISLPDHSNNNQKNSMYFVIAVSIVVVSLLMYLLPTIIAINRGVNKMAAVVLVNILFGWTFIGWAVALIMACSMERSIDYDLRTRVMMQFMSK</sequence>
<organism evidence="3 4">
    <name type="scientific">Gluconobacter aidae</name>
    <dbReference type="NCBI Taxonomy" id="2662454"/>
    <lineage>
        <taxon>Bacteria</taxon>
        <taxon>Pseudomonadati</taxon>
        <taxon>Pseudomonadota</taxon>
        <taxon>Alphaproteobacteria</taxon>
        <taxon>Acetobacterales</taxon>
        <taxon>Acetobacteraceae</taxon>
        <taxon>Gluconobacter</taxon>
    </lineage>
</organism>
<name>A0A7X1VQV0_9PROT</name>
<feature type="transmembrane region" description="Helical" evidence="1">
    <location>
        <begin position="287"/>
        <end position="311"/>
    </location>
</feature>
<comment type="caution">
    <text evidence="3">The sequence shown here is derived from an EMBL/GenBank/DDBJ whole genome shotgun (WGS) entry which is preliminary data.</text>
</comment>
<proteinExistence type="predicted"/>
<dbReference type="InterPro" id="IPR036366">
    <property type="entry name" value="PGBDSf"/>
</dbReference>
<keyword evidence="1" id="KW-0812">Transmembrane</keyword>
<dbReference type="Gene3D" id="1.10.101.10">
    <property type="entry name" value="PGBD-like superfamily/PGBD"/>
    <property type="match status" value="1"/>
</dbReference>
<evidence type="ECO:0000256" key="1">
    <source>
        <dbReference type="SAM" id="Phobius"/>
    </source>
</evidence>
<keyword evidence="4" id="KW-1185">Reference proteome</keyword>
<accession>A0A7X1VQV0</accession>
<dbReference type="Proteomes" id="UP000432209">
    <property type="component" value="Unassembled WGS sequence"/>
</dbReference>
<keyword evidence="1" id="KW-1133">Transmembrane helix</keyword>
<feature type="transmembrane region" description="Helical" evidence="1">
    <location>
        <begin position="256"/>
        <end position="280"/>
    </location>
</feature>
<dbReference type="Pfam" id="PF14373">
    <property type="entry name" value="Imm_superinfect"/>
    <property type="match status" value="1"/>
</dbReference>
<evidence type="ECO:0000313" key="4">
    <source>
        <dbReference type="Proteomes" id="UP000432209"/>
    </source>
</evidence>